<dbReference type="Pfam" id="PF16015">
    <property type="entry name" value="Promethin"/>
    <property type="match status" value="1"/>
</dbReference>
<gene>
    <name evidence="2" type="ORF">HETIRDRAFT_105578</name>
</gene>
<dbReference type="KEGG" id="hir:HETIRDRAFT_105578"/>
<feature type="transmembrane region" description="Helical" evidence="1">
    <location>
        <begin position="85"/>
        <end position="107"/>
    </location>
</feature>
<reference evidence="2 3" key="1">
    <citation type="journal article" date="2012" name="New Phytol.">
        <title>Insight into trade-off between wood decay and parasitism from the genome of a fungal forest pathogen.</title>
        <authorList>
            <person name="Olson A."/>
            <person name="Aerts A."/>
            <person name="Asiegbu F."/>
            <person name="Belbahri L."/>
            <person name="Bouzid O."/>
            <person name="Broberg A."/>
            <person name="Canback B."/>
            <person name="Coutinho P.M."/>
            <person name="Cullen D."/>
            <person name="Dalman K."/>
            <person name="Deflorio G."/>
            <person name="van Diepen L.T."/>
            <person name="Dunand C."/>
            <person name="Duplessis S."/>
            <person name="Durling M."/>
            <person name="Gonthier P."/>
            <person name="Grimwood J."/>
            <person name="Fossdal C.G."/>
            <person name="Hansson D."/>
            <person name="Henrissat B."/>
            <person name="Hietala A."/>
            <person name="Himmelstrand K."/>
            <person name="Hoffmeister D."/>
            <person name="Hogberg N."/>
            <person name="James T.Y."/>
            <person name="Karlsson M."/>
            <person name="Kohler A."/>
            <person name="Kues U."/>
            <person name="Lee Y.H."/>
            <person name="Lin Y.C."/>
            <person name="Lind M."/>
            <person name="Lindquist E."/>
            <person name="Lombard V."/>
            <person name="Lucas S."/>
            <person name="Lunden K."/>
            <person name="Morin E."/>
            <person name="Murat C."/>
            <person name="Park J."/>
            <person name="Raffaello T."/>
            <person name="Rouze P."/>
            <person name="Salamov A."/>
            <person name="Schmutz J."/>
            <person name="Solheim H."/>
            <person name="Stahlberg J."/>
            <person name="Velez H."/>
            <person name="de Vries R.P."/>
            <person name="Wiebenga A."/>
            <person name="Woodward S."/>
            <person name="Yakovlev I."/>
            <person name="Garbelotto M."/>
            <person name="Martin F."/>
            <person name="Grigoriev I.V."/>
            <person name="Stenlid J."/>
        </authorList>
    </citation>
    <scope>NUCLEOTIDE SEQUENCE [LARGE SCALE GENOMIC DNA]</scope>
    <source>
        <strain evidence="2 3">TC 32-1</strain>
    </source>
</reference>
<keyword evidence="3" id="KW-1185">Reference proteome</keyword>
<keyword evidence="1" id="KW-0472">Membrane</keyword>
<name>W4JUM9_HETIT</name>
<dbReference type="InParanoid" id="W4JUM9"/>
<evidence type="ECO:0008006" key="4">
    <source>
        <dbReference type="Google" id="ProtNLM"/>
    </source>
</evidence>
<protein>
    <recommendedName>
        <fullName evidence="4">Promethin</fullName>
    </recommendedName>
</protein>
<organism evidence="2 3">
    <name type="scientific">Heterobasidion irregulare (strain TC 32-1)</name>
    <dbReference type="NCBI Taxonomy" id="747525"/>
    <lineage>
        <taxon>Eukaryota</taxon>
        <taxon>Fungi</taxon>
        <taxon>Dikarya</taxon>
        <taxon>Basidiomycota</taxon>
        <taxon>Agaricomycotina</taxon>
        <taxon>Agaricomycetes</taxon>
        <taxon>Russulales</taxon>
        <taxon>Bondarzewiaceae</taxon>
        <taxon>Heterobasidion</taxon>
        <taxon>Heterobasidion annosum species complex</taxon>
    </lineage>
</organism>
<evidence type="ECO:0000256" key="1">
    <source>
        <dbReference type="SAM" id="Phobius"/>
    </source>
</evidence>
<dbReference type="HOGENOM" id="CLU_107238_0_0_1"/>
<dbReference type="RefSeq" id="XP_009550794.1">
    <property type="nucleotide sequence ID" value="XM_009552499.1"/>
</dbReference>
<accession>W4JUM9</accession>
<evidence type="ECO:0000313" key="2">
    <source>
        <dbReference type="EMBL" id="ETW77263.1"/>
    </source>
</evidence>
<proteinExistence type="predicted"/>
<sequence length="218" mass="24076">MGTKYGLDDPQGDLATYFEKSATLVRHLFERLEEDYIGPWIQLARESFAAYPIPVTFIAIFASLSFIPIITFVVFSLLIGASFLFFALCVAFTASVSVVLLFAAILLLTLTAIFFISAFFTVSGLTVYLSTRLLLHLRASGLQGLDIWRNEARQIVLHVRSAPVPAEESDEFSDDSAVVIKKEGAETDKLSDADVVYPSATNDAQKNEVYETKDEINA</sequence>
<keyword evidence="1" id="KW-1133">Transmembrane helix</keyword>
<dbReference type="GeneID" id="20666078"/>
<dbReference type="EMBL" id="KI925463">
    <property type="protein sequence ID" value="ETW77263.1"/>
    <property type="molecule type" value="Genomic_DNA"/>
</dbReference>
<dbReference type="Proteomes" id="UP000030671">
    <property type="component" value="Unassembled WGS sequence"/>
</dbReference>
<dbReference type="AlphaFoldDB" id="W4JUM9"/>
<keyword evidence="1" id="KW-0812">Transmembrane</keyword>
<dbReference type="eggNOG" id="ENOG502SWRF">
    <property type="taxonomic scope" value="Eukaryota"/>
</dbReference>
<feature type="transmembrane region" description="Helical" evidence="1">
    <location>
        <begin position="113"/>
        <end position="135"/>
    </location>
</feature>
<feature type="transmembrane region" description="Helical" evidence="1">
    <location>
        <begin position="55"/>
        <end position="78"/>
    </location>
</feature>
<dbReference type="OrthoDB" id="3159957at2759"/>
<evidence type="ECO:0000313" key="3">
    <source>
        <dbReference type="Proteomes" id="UP000030671"/>
    </source>
</evidence>